<proteinExistence type="predicted"/>
<dbReference type="PANTHER" id="PTHR41878">
    <property type="entry name" value="LEXA REPRESSOR-RELATED"/>
    <property type="match status" value="1"/>
</dbReference>
<dbReference type="AlphaFoldDB" id="A0A120DHS0"/>
<evidence type="ECO:0000259" key="1">
    <source>
        <dbReference type="Pfam" id="PF07929"/>
    </source>
</evidence>
<dbReference type="InterPro" id="IPR012912">
    <property type="entry name" value="Plasmid_pRiA4b_Orf3-like"/>
</dbReference>
<dbReference type="PANTHER" id="PTHR41878:SF1">
    <property type="entry name" value="TNPR PROTEIN"/>
    <property type="match status" value="1"/>
</dbReference>
<sequence>MLQVRYGINLAPEIKENKIDIIKNEPFTVWDADVINIQKQKYYLLVEKDTSFPILLTKLDTKLFNDVFANAIKSYDFILFKQQQKLVSAVKSKQMSFYDTKSQASLMLEKIRKLIEDNQSEYLNLIDVVKDEKNMVDKLTVMSATIFALDSQIGQNFISKMIDEVSTYFPIKPQKPNRRYKYVDLVPKFEDFSNFEKYENKPVKGNEKIVAKIKENNQKLIDQYAKYVPAGIGYIQPDQMLPDYLNHYLLRNKIHLVTNDLGEAISYLWIMISNNKLHPLEIEQITNTLKNFYVFLSRVGLIRKTDSKEIGMNIDWVVEEINSYSDQSLDEDLINDMIAAIEANPKKILELEDLDLSPQDLSRILEGLRKDLESHDKKQKTRKKTIFENQTRNRATYEIRVKLKSFKPSTWRRFIISGNTSVKTLEVAMLDMFNADFGHMFDLLNKKTQERFENAESIAEAKDWDPATGIDYEKAKVSYFEKRDKLLLTYDYGDSWEFEVDIKNITTDQAAPKCPKILSGKGYGIIDDIGGVWSLQDYYDTPKDKVDPEMIDWLMGGEAIDLDKFDKEELNQRMEQYKE</sequence>
<dbReference type="InterPro" id="IPR024047">
    <property type="entry name" value="MM3350-like_sf"/>
</dbReference>
<organism evidence="2 3">
    <name type="scientific">Lactobacillus crispatus</name>
    <dbReference type="NCBI Taxonomy" id="47770"/>
    <lineage>
        <taxon>Bacteria</taxon>
        <taxon>Bacillati</taxon>
        <taxon>Bacillota</taxon>
        <taxon>Bacilli</taxon>
        <taxon>Lactobacillales</taxon>
        <taxon>Lactobacillaceae</taxon>
        <taxon>Lactobacillus</taxon>
    </lineage>
</organism>
<dbReference type="Gene3D" id="3.10.290.30">
    <property type="entry name" value="MM3350-like"/>
    <property type="match status" value="1"/>
</dbReference>
<dbReference type="Proteomes" id="UP000067598">
    <property type="component" value="Unassembled WGS sequence"/>
</dbReference>
<name>A0A120DHS0_9LACO</name>
<dbReference type="RefSeq" id="WP_060462560.1">
    <property type="nucleotide sequence ID" value="NZ_AP025162.1"/>
</dbReference>
<evidence type="ECO:0000313" key="2">
    <source>
        <dbReference type="EMBL" id="KWU02898.1"/>
    </source>
</evidence>
<accession>A0A120DHS0</accession>
<comment type="caution">
    <text evidence="2">The sequence shown here is derived from an EMBL/GenBank/DDBJ whole genome shotgun (WGS) entry which is preliminary data.</text>
</comment>
<protein>
    <recommendedName>
        <fullName evidence="1">Plasmid pRiA4b Orf3-like domain-containing protein</fullName>
    </recommendedName>
</protein>
<dbReference type="EMBL" id="LJGP01000060">
    <property type="protein sequence ID" value="KWU02898.1"/>
    <property type="molecule type" value="Genomic_DNA"/>
</dbReference>
<dbReference type="SUPFAM" id="SSF159941">
    <property type="entry name" value="MM3350-like"/>
    <property type="match status" value="1"/>
</dbReference>
<evidence type="ECO:0000313" key="3">
    <source>
        <dbReference type="Proteomes" id="UP000067598"/>
    </source>
</evidence>
<dbReference type="Pfam" id="PF07929">
    <property type="entry name" value="PRiA4_ORF3"/>
    <property type="match status" value="1"/>
</dbReference>
<gene>
    <name evidence="2" type="ORF">AEL95_10150</name>
</gene>
<feature type="domain" description="Plasmid pRiA4b Orf3-like" evidence="1">
    <location>
        <begin position="396"/>
        <end position="568"/>
    </location>
</feature>
<dbReference type="PATRIC" id="fig|47770.28.peg.1710"/>
<reference evidence="2 3" key="1">
    <citation type="journal article" date="2016" name="Microbiology (Mosc.)">
        <title>Comparison of Lactobacillus crispatus isolates from Lactobacillus-dominated vaginal microbiomes with isolates from microbiomes containing bacterial vaginosis-associated bacteria.</title>
        <authorList>
            <person name="Abdelmaksoud A.A."/>
            <person name="Koparde V.N."/>
            <person name="Sheth N.U."/>
            <person name="Serrano M.G."/>
            <person name="Glascock A.L."/>
            <person name="Fettweis J.M."/>
            <person name="Strauss Iii J.F."/>
            <person name="Buck G.A."/>
            <person name="Jefferson K.K."/>
        </authorList>
    </citation>
    <scope>NUCLEOTIDE SEQUENCE [LARGE SCALE GENOMIC DNA]</scope>
    <source>
        <strain evidence="2 3">VMC3</strain>
    </source>
</reference>